<comment type="caution">
    <text evidence="5">The sequence shown here is derived from an EMBL/GenBank/DDBJ whole genome shotgun (WGS) entry which is preliminary data.</text>
</comment>
<dbReference type="PANTHER" id="PTHR40661">
    <property type="match status" value="1"/>
</dbReference>
<sequence length="250" mass="28545">MKKNKTCGKRFKAALEEAKITTTAFADFLQISNAQNVHNWYTRGVPEYRMEEVARILSINSAWLKIGEGPKDATEARQIENTGNIFDAHAIRGTYQVIEPTDVEVPFYKEMPITPGSSKTHVGKDPENFIRLPRCDLDSLEIKYSDAICARMMGNSMAEKIEDGSLLAIDRGLTQIIDGEIYAVEHDGMLLIKYLHRVPGNAIRMRSHNNAQYPDEVFRSAQIEEENIRVLGWVFWWSTLNKRRPIVPFL</sequence>
<feature type="domain" description="Peptidase S24/S26A/S26B/S26C" evidence="4">
    <location>
        <begin position="137"/>
        <end position="235"/>
    </location>
</feature>
<reference evidence="5 6" key="1">
    <citation type="journal article" date="2021" name="Int. J. Syst. Evol. Microbiol.">
        <title>Pseudomonas piscium sp. nov., Pseudomonas pisciculturae sp. nov., Pseudomonas mucoides sp. nov. and Pseudomonas neuropathica sp. nov. isolated from rainbow trout.</title>
        <authorList>
            <person name="Duman M."/>
            <person name="Mulet M."/>
            <person name="Altun S."/>
            <person name="Saticioglu I.B."/>
            <person name="Gomila M."/>
            <person name="Lalucat J."/>
            <person name="Garcia-Valdes E."/>
        </authorList>
    </citation>
    <scope>NUCLEOTIDE SEQUENCE [LARGE SCALE GENOMIC DNA]</scope>
    <source>
        <strain evidence="5 6">LMG 28632</strain>
    </source>
</reference>
<dbReference type="CDD" id="cd06529">
    <property type="entry name" value="S24_LexA-like"/>
    <property type="match status" value="1"/>
</dbReference>
<keyword evidence="1" id="KW-0805">Transcription regulation</keyword>
<protein>
    <submittedName>
        <fullName evidence="5">Helix-turn-helix transcriptional regulator</fullName>
    </submittedName>
</protein>
<evidence type="ECO:0000256" key="2">
    <source>
        <dbReference type="ARBA" id="ARBA00023125"/>
    </source>
</evidence>
<evidence type="ECO:0000256" key="1">
    <source>
        <dbReference type="ARBA" id="ARBA00023015"/>
    </source>
</evidence>
<accession>A0ABS3AJS6</accession>
<evidence type="ECO:0000313" key="5">
    <source>
        <dbReference type="EMBL" id="MBN3966504.1"/>
    </source>
</evidence>
<dbReference type="RefSeq" id="WP_205893028.1">
    <property type="nucleotide sequence ID" value="NZ_JADEVO010000019.1"/>
</dbReference>
<dbReference type="Gene3D" id="2.10.109.10">
    <property type="entry name" value="Umud Fragment, subunit A"/>
    <property type="match status" value="1"/>
</dbReference>
<name>A0ABS3AJS6_9PSED</name>
<dbReference type="InterPro" id="IPR015927">
    <property type="entry name" value="Peptidase_S24_S26A/B/C"/>
</dbReference>
<proteinExistence type="predicted"/>
<evidence type="ECO:0000313" key="6">
    <source>
        <dbReference type="Proteomes" id="UP000772591"/>
    </source>
</evidence>
<dbReference type="Proteomes" id="UP000772591">
    <property type="component" value="Unassembled WGS sequence"/>
</dbReference>
<keyword evidence="3" id="KW-0804">Transcription</keyword>
<organism evidence="5 6">
    <name type="scientific">Pseudomonas gregormendelii</name>
    <dbReference type="NCBI Taxonomy" id="1628277"/>
    <lineage>
        <taxon>Bacteria</taxon>
        <taxon>Pseudomonadati</taxon>
        <taxon>Pseudomonadota</taxon>
        <taxon>Gammaproteobacteria</taxon>
        <taxon>Pseudomonadales</taxon>
        <taxon>Pseudomonadaceae</taxon>
        <taxon>Pseudomonas</taxon>
    </lineage>
</organism>
<gene>
    <name evidence="5" type="ORF">IMW75_14625</name>
</gene>
<dbReference type="InterPro" id="IPR039418">
    <property type="entry name" value="LexA-like"/>
</dbReference>
<dbReference type="SUPFAM" id="SSF51306">
    <property type="entry name" value="LexA/Signal peptidase"/>
    <property type="match status" value="1"/>
</dbReference>
<dbReference type="InterPro" id="IPR036286">
    <property type="entry name" value="LexA/Signal_pep-like_sf"/>
</dbReference>
<keyword evidence="6" id="KW-1185">Reference proteome</keyword>
<evidence type="ECO:0000256" key="3">
    <source>
        <dbReference type="ARBA" id="ARBA00023163"/>
    </source>
</evidence>
<dbReference type="EMBL" id="JADEVO010000019">
    <property type="protein sequence ID" value="MBN3966504.1"/>
    <property type="molecule type" value="Genomic_DNA"/>
</dbReference>
<dbReference type="Pfam" id="PF00717">
    <property type="entry name" value="Peptidase_S24"/>
    <property type="match status" value="1"/>
</dbReference>
<keyword evidence="2" id="KW-0238">DNA-binding</keyword>
<evidence type="ECO:0000259" key="4">
    <source>
        <dbReference type="Pfam" id="PF00717"/>
    </source>
</evidence>
<dbReference type="PANTHER" id="PTHR40661:SF2">
    <property type="entry name" value="HTH-TYPE TRANSCRIPTIONAL REGULATOR PRTR"/>
    <property type="match status" value="1"/>
</dbReference>